<dbReference type="EMBL" id="JAACXV010013967">
    <property type="protein sequence ID" value="KAF7271414.1"/>
    <property type="molecule type" value="Genomic_DNA"/>
</dbReference>
<dbReference type="Proteomes" id="UP000625711">
    <property type="component" value="Unassembled WGS sequence"/>
</dbReference>
<sequence length="76" mass="8427">MCELRRRVVFPDATAAEESKKSRQAESPTRVPFAAAVRPKRSQVVHLDFSRWLLPPVADFITVTAAILGAASKMVF</sequence>
<keyword evidence="1" id="KW-0812">Transmembrane</keyword>
<evidence type="ECO:0000313" key="3">
    <source>
        <dbReference type="Proteomes" id="UP000625711"/>
    </source>
</evidence>
<evidence type="ECO:0000256" key="1">
    <source>
        <dbReference type="SAM" id="Phobius"/>
    </source>
</evidence>
<name>A0A834I1Z0_RHYFE</name>
<gene>
    <name evidence="2" type="ORF">GWI33_015700</name>
</gene>
<dbReference type="AlphaFoldDB" id="A0A834I1Z0"/>
<keyword evidence="3" id="KW-1185">Reference proteome</keyword>
<feature type="transmembrane region" description="Helical" evidence="1">
    <location>
        <begin position="52"/>
        <end position="71"/>
    </location>
</feature>
<reference evidence="2" key="1">
    <citation type="submission" date="2020-08" db="EMBL/GenBank/DDBJ databases">
        <title>Genome sequencing and assembly of the red palm weevil Rhynchophorus ferrugineus.</title>
        <authorList>
            <person name="Dias G.B."/>
            <person name="Bergman C.M."/>
            <person name="Manee M."/>
        </authorList>
    </citation>
    <scope>NUCLEOTIDE SEQUENCE</scope>
    <source>
        <strain evidence="2">AA-2017</strain>
        <tissue evidence="2">Whole larva</tissue>
    </source>
</reference>
<accession>A0A834I1Z0</accession>
<protein>
    <submittedName>
        <fullName evidence="2">Uncharacterized protein</fullName>
    </submittedName>
</protein>
<organism evidence="2 3">
    <name type="scientific">Rhynchophorus ferrugineus</name>
    <name type="common">Red palm weevil</name>
    <name type="synonym">Curculio ferrugineus</name>
    <dbReference type="NCBI Taxonomy" id="354439"/>
    <lineage>
        <taxon>Eukaryota</taxon>
        <taxon>Metazoa</taxon>
        <taxon>Ecdysozoa</taxon>
        <taxon>Arthropoda</taxon>
        <taxon>Hexapoda</taxon>
        <taxon>Insecta</taxon>
        <taxon>Pterygota</taxon>
        <taxon>Neoptera</taxon>
        <taxon>Endopterygota</taxon>
        <taxon>Coleoptera</taxon>
        <taxon>Polyphaga</taxon>
        <taxon>Cucujiformia</taxon>
        <taxon>Curculionidae</taxon>
        <taxon>Dryophthorinae</taxon>
        <taxon>Rhynchophorus</taxon>
    </lineage>
</organism>
<proteinExistence type="predicted"/>
<evidence type="ECO:0000313" key="2">
    <source>
        <dbReference type="EMBL" id="KAF7271414.1"/>
    </source>
</evidence>
<keyword evidence="1" id="KW-0472">Membrane</keyword>
<comment type="caution">
    <text evidence="2">The sequence shown here is derived from an EMBL/GenBank/DDBJ whole genome shotgun (WGS) entry which is preliminary data.</text>
</comment>
<keyword evidence="1" id="KW-1133">Transmembrane helix</keyword>